<accession>A0A176QC41</accession>
<reference evidence="9 10" key="1">
    <citation type="submission" date="2016-01" db="EMBL/GenBank/DDBJ databases">
        <title>Janibacter melonis strain CD11_4 genome sequencing and assembly.</title>
        <authorList>
            <person name="Nair G.R."/>
            <person name="Kaur G."/>
            <person name="Chander A.M."/>
            <person name="Mayilraj S."/>
        </authorList>
    </citation>
    <scope>NUCLEOTIDE SEQUENCE [LARGE SCALE GENOMIC DNA]</scope>
    <source>
        <strain evidence="9 10">CD11-4</strain>
    </source>
</reference>
<comment type="similarity">
    <text evidence="2">Belongs to the DedA family.</text>
</comment>
<name>A0A176QC41_9MICO</name>
<comment type="subcellular location">
    <subcellularLocation>
        <location evidence="1">Cell membrane</location>
        <topology evidence="1">Multi-pass membrane protein</topology>
    </subcellularLocation>
</comment>
<dbReference type="GO" id="GO:0005886">
    <property type="term" value="C:plasma membrane"/>
    <property type="evidence" value="ECO:0007669"/>
    <property type="project" value="UniProtKB-SubCell"/>
</dbReference>
<dbReference type="Proteomes" id="UP000076976">
    <property type="component" value="Unassembled WGS sequence"/>
</dbReference>
<feature type="transmembrane region" description="Helical" evidence="7">
    <location>
        <begin position="91"/>
        <end position="117"/>
    </location>
</feature>
<dbReference type="Pfam" id="PF09335">
    <property type="entry name" value="VTT_dom"/>
    <property type="match status" value="1"/>
</dbReference>
<gene>
    <name evidence="9" type="ORF">AWH69_09235</name>
</gene>
<dbReference type="STRING" id="262209.AWH69_09235"/>
<feature type="domain" description="VTT" evidence="8">
    <location>
        <begin position="8"/>
        <end position="110"/>
    </location>
</feature>
<evidence type="ECO:0000256" key="2">
    <source>
        <dbReference type="ARBA" id="ARBA00010792"/>
    </source>
</evidence>
<keyword evidence="5 7" id="KW-1133">Transmembrane helix</keyword>
<dbReference type="InterPro" id="IPR032816">
    <property type="entry name" value="VTT_dom"/>
</dbReference>
<keyword evidence="10" id="KW-1185">Reference proteome</keyword>
<evidence type="ECO:0000256" key="6">
    <source>
        <dbReference type="ARBA" id="ARBA00023136"/>
    </source>
</evidence>
<dbReference type="PANTHER" id="PTHR42709:SF6">
    <property type="entry name" value="UNDECAPRENYL PHOSPHATE TRANSPORTER A"/>
    <property type="match status" value="1"/>
</dbReference>
<evidence type="ECO:0000313" key="9">
    <source>
        <dbReference type="EMBL" id="OAB87255.1"/>
    </source>
</evidence>
<dbReference type="EMBL" id="LQZG01000003">
    <property type="protein sequence ID" value="OAB87255.1"/>
    <property type="molecule type" value="Genomic_DNA"/>
</dbReference>
<evidence type="ECO:0000313" key="10">
    <source>
        <dbReference type="Proteomes" id="UP000076976"/>
    </source>
</evidence>
<evidence type="ECO:0000256" key="7">
    <source>
        <dbReference type="SAM" id="Phobius"/>
    </source>
</evidence>
<organism evidence="9 10">
    <name type="scientific">Janibacter melonis</name>
    <dbReference type="NCBI Taxonomy" id="262209"/>
    <lineage>
        <taxon>Bacteria</taxon>
        <taxon>Bacillati</taxon>
        <taxon>Actinomycetota</taxon>
        <taxon>Actinomycetes</taxon>
        <taxon>Micrococcales</taxon>
        <taxon>Intrasporangiaceae</taxon>
        <taxon>Janibacter</taxon>
    </lineage>
</organism>
<evidence type="ECO:0000256" key="1">
    <source>
        <dbReference type="ARBA" id="ARBA00004651"/>
    </source>
</evidence>
<sequence length="147" mass="15321">MMRDWPVGLAFVVLLVAALVRGSATYAIGRGARSAAARRSGADRPGPTMARAERLVLRVGPPAVSLGFLTVGLQSAINLSAGAMRMPLSRFAPALVVGATLWATVYTTIGFAVIEAALGRGSWWLLGAVLVVAAVVLAGRALRRRAR</sequence>
<evidence type="ECO:0000259" key="8">
    <source>
        <dbReference type="Pfam" id="PF09335"/>
    </source>
</evidence>
<feature type="transmembrane region" description="Helical" evidence="7">
    <location>
        <begin position="123"/>
        <end position="142"/>
    </location>
</feature>
<keyword evidence="6 7" id="KW-0472">Membrane</keyword>
<dbReference type="AlphaFoldDB" id="A0A176QC41"/>
<dbReference type="InterPro" id="IPR051311">
    <property type="entry name" value="DedA_domain"/>
</dbReference>
<keyword evidence="4 7" id="KW-0812">Transmembrane</keyword>
<comment type="caution">
    <text evidence="9">The sequence shown here is derived from an EMBL/GenBank/DDBJ whole genome shotgun (WGS) entry which is preliminary data.</text>
</comment>
<evidence type="ECO:0000256" key="5">
    <source>
        <dbReference type="ARBA" id="ARBA00022989"/>
    </source>
</evidence>
<protein>
    <recommendedName>
        <fullName evidence="8">VTT domain-containing protein</fullName>
    </recommendedName>
</protein>
<dbReference type="PANTHER" id="PTHR42709">
    <property type="entry name" value="ALKALINE PHOSPHATASE LIKE PROTEIN"/>
    <property type="match status" value="1"/>
</dbReference>
<evidence type="ECO:0000256" key="4">
    <source>
        <dbReference type="ARBA" id="ARBA00022692"/>
    </source>
</evidence>
<evidence type="ECO:0000256" key="3">
    <source>
        <dbReference type="ARBA" id="ARBA00022475"/>
    </source>
</evidence>
<feature type="transmembrane region" description="Helical" evidence="7">
    <location>
        <begin position="61"/>
        <end position="79"/>
    </location>
</feature>
<keyword evidence="3" id="KW-1003">Cell membrane</keyword>
<proteinExistence type="inferred from homology"/>